<proteinExistence type="predicted"/>
<dbReference type="EMBL" id="JAOYOD010000006">
    <property type="protein sequence ID" value="MCV9389499.1"/>
    <property type="molecule type" value="Genomic_DNA"/>
</dbReference>
<organism evidence="1 2">
    <name type="scientific">Reichenbachiella ulvae</name>
    <dbReference type="NCBI Taxonomy" id="2980104"/>
    <lineage>
        <taxon>Bacteria</taxon>
        <taxon>Pseudomonadati</taxon>
        <taxon>Bacteroidota</taxon>
        <taxon>Cytophagia</taxon>
        <taxon>Cytophagales</taxon>
        <taxon>Reichenbachiellaceae</taxon>
        <taxon>Reichenbachiella</taxon>
    </lineage>
</organism>
<name>A0ABT3D0Z1_9BACT</name>
<keyword evidence="2" id="KW-1185">Reference proteome</keyword>
<protein>
    <recommendedName>
        <fullName evidence="3">Secreted protein</fullName>
    </recommendedName>
</protein>
<accession>A0ABT3D0Z1</accession>
<reference evidence="1 2" key="1">
    <citation type="submission" date="2022-10" db="EMBL/GenBank/DDBJ databases">
        <title>Comparative genomics and taxonomic characterization of three novel marine species of genus Reichenbachiella exhibiting antioxidant and polysaccharide degradation activities.</title>
        <authorList>
            <person name="Muhammad N."/>
            <person name="Lee Y.-J."/>
            <person name="Ko J."/>
            <person name="Kim S.-G."/>
        </authorList>
    </citation>
    <scope>NUCLEOTIDE SEQUENCE [LARGE SCALE GENOMIC DNA]</scope>
    <source>
        <strain evidence="1 2">ABR2-5</strain>
    </source>
</reference>
<dbReference type="Proteomes" id="UP001300692">
    <property type="component" value="Unassembled WGS sequence"/>
</dbReference>
<comment type="caution">
    <text evidence="1">The sequence shown here is derived from an EMBL/GenBank/DDBJ whole genome shotgun (WGS) entry which is preliminary data.</text>
</comment>
<evidence type="ECO:0000313" key="2">
    <source>
        <dbReference type="Proteomes" id="UP001300692"/>
    </source>
</evidence>
<evidence type="ECO:0000313" key="1">
    <source>
        <dbReference type="EMBL" id="MCV9389499.1"/>
    </source>
</evidence>
<gene>
    <name evidence="1" type="ORF">N7U62_22770</name>
</gene>
<evidence type="ECO:0008006" key="3">
    <source>
        <dbReference type="Google" id="ProtNLM"/>
    </source>
</evidence>
<dbReference type="RefSeq" id="WP_264140482.1">
    <property type="nucleotide sequence ID" value="NZ_JAOYOD010000006.1"/>
</dbReference>
<sequence>MRGIITIMVVMGKIILMLRCAMFALASSIDTSSEIIGVAPSAISLPSSWRLAFGFFHGVVLTCEDYIGYETQGEKGVEIIGQGTHHCGKWLVKSLHHE</sequence>